<accession>A0ACC6UF80</accession>
<protein>
    <submittedName>
        <fullName evidence="1">Transposase YbfD/YdcC</fullName>
    </submittedName>
</protein>
<gene>
    <name evidence="1" type="ORF">RKD21_000248</name>
</gene>
<keyword evidence="2" id="KW-1185">Reference proteome</keyword>
<sequence length="495" mass="54065">MPARTSSPMPAGLEHLPLRTAPITAEEAADLRRFIALVPDPRGLRGWRYPAPALPRLSARSAHRHPASPARGYGPPPAPTPRRRRTGHRHRHISPSQNTTTTVRNIGEAGAARNCGRRQDGPWIAHRYAIRDPAAGRDGPSRHDPGPAARQIATKSNEIPSFQPLLEAIDLDNTVLTGDALHTQHEHGAYLRRRGAHYLAIVKKNHPGLYAQVRKLSWADIPLGHRTRDTAHHRHEIRRLKVAAFCHLDYPGVRQTIQVVRWRREMSTGKLTIERVYLTTSWTSSTRTRPNSPPGSEAIGASRTFYITSVTAPSARTTPRSAPVTCPAPWPASATSPSASSAGTASPTSPQPSATPAAPTADHCEPSASPDQSGHIAITQCPCPVMPAHGNRELAGQSGHPRVSLFQPFPQQDLACQTMRRDPAIRPHRPRRTHLQSLVAHRVGELIHLAGERRSGLPDVVDSGEPHGECACIRLSLRQRLGDQFSDFAGKLLIP</sequence>
<evidence type="ECO:0000313" key="2">
    <source>
        <dbReference type="Proteomes" id="UP001565447"/>
    </source>
</evidence>
<reference evidence="1" key="1">
    <citation type="submission" date="2024-07" db="EMBL/GenBank/DDBJ databases">
        <title>Genome sequencing of plant associated microbes to promote plant fitness in Sorghum bicolor and Oryza sativa.</title>
        <authorList>
            <person name="Coleman-Derr D."/>
        </authorList>
    </citation>
    <scope>NUCLEOTIDE SEQUENCE</scope>
    <source>
        <strain evidence="1">SAI-173</strain>
    </source>
</reference>
<organism evidence="1 2">
    <name type="scientific">Streptomyces albogriseolus</name>
    <dbReference type="NCBI Taxonomy" id="1887"/>
    <lineage>
        <taxon>Bacteria</taxon>
        <taxon>Bacillati</taxon>
        <taxon>Actinomycetota</taxon>
        <taxon>Actinomycetes</taxon>
        <taxon>Kitasatosporales</taxon>
        <taxon>Streptomycetaceae</taxon>
        <taxon>Streptomyces</taxon>
        <taxon>Streptomyces albogriseolus group</taxon>
    </lineage>
</organism>
<name>A0ACC6UF80_STRAO</name>
<evidence type="ECO:0000313" key="1">
    <source>
        <dbReference type="EMBL" id="MEY9809991.1"/>
    </source>
</evidence>
<comment type="caution">
    <text evidence="1">The sequence shown here is derived from an EMBL/GenBank/DDBJ whole genome shotgun (WGS) entry which is preliminary data.</text>
</comment>
<dbReference type="EMBL" id="JBGCBD010000002">
    <property type="protein sequence ID" value="MEY9809991.1"/>
    <property type="molecule type" value="Genomic_DNA"/>
</dbReference>
<dbReference type="Proteomes" id="UP001565447">
    <property type="component" value="Unassembled WGS sequence"/>
</dbReference>
<proteinExistence type="predicted"/>